<dbReference type="SUPFAM" id="SSF51338">
    <property type="entry name" value="Composite domain of metallo-dependent hydrolases"/>
    <property type="match status" value="1"/>
</dbReference>
<evidence type="ECO:0000256" key="4">
    <source>
        <dbReference type="ARBA" id="ARBA00022833"/>
    </source>
</evidence>
<dbReference type="InterPro" id="IPR006680">
    <property type="entry name" value="Amidohydro-rel"/>
</dbReference>
<keyword evidence="7" id="KW-1185">Reference proteome</keyword>
<dbReference type="NCBIfam" id="TIGR02022">
    <property type="entry name" value="hutF"/>
    <property type="match status" value="1"/>
</dbReference>
<evidence type="ECO:0000256" key="3">
    <source>
        <dbReference type="ARBA" id="ARBA00022801"/>
    </source>
</evidence>
<keyword evidence="3" id="KW-0378">Hydrolase</keyword>
<evidence type="ECO:0000313" key="7">
    <source>
        <dbReference type="Proteomes" id="UP000635565"/>
    </source>
</evidence>
<dbReference type="RefSeq" id="WP_201362589.1">
    <property type="nucleotide sequence ID" value="NZ_BNJJ01000007.1"/>
</dbReference>
<proteinExistence type="predicted"/>
<feature type="domain" description="Amidohydrolase-related" evidence="5">
    <location>
        <begin position="50"/>
        <end position="428"/>
    </location>
</feature>
<evidence type="ECO:0000256" key="2">
    <source>
        <dbReference type="ARBA" id="ARBA00022723"/>
    </source>
</evidence>
<organism evidence="6 7">
    <name type="scientific">Dictyobacter formicarum</name>
    <dbReference type="NCBI Taxonomy" id="2778368"/>
    <lineage>
        <taxon>Bacteria</taxon>
        <taxon>Bacillati</taxon>
        <taxon>Chloroflexota</taxon>
        <taxon>Ktedonobacteria</taxon>
        <taxon>Ktedonobacterales</taxon>
        <taxon>Dictyobacteraceae</taxon>
        <taxon>Dictyobacter</taxon>
    </lineage>
</organism>
<dbReference type="EMBL" id="BNJJ01000007">
    <property type="protein sequence ID" value="GHO84969.1"/>
    <property type="molecule type" value="Genomic_DNA"/>
</dbReference>
<dbReference type="InterPro" id="IPR010252">
    <property type="entry name" value="HutF"/>
</dbReference>
<dbReference type="InterPro" id="IPR032466">
    <property type="entry name" value="Metal_Hydrolase"/>
</dbReference>
<evidence type="ECO:0000256" key="1">
    <source>
        <dbReference type="ARBA" id="ARBA00001947"/>
    </source>
</evidence>
<comment type="caution">
    <text evidence="6">The sequence shown here is derived from an EMBL/GenBank/DDBJ whole genome shotgun (WGS) entry which is preliminary data.</text>
</comment>
<gene>
    <name evidence="6" type="primary">hutF</name>
    <name evidence="6" type="ORF">KSZ_29750</name>
</gene>
<dbReference type="PANTHER" id="PTHR11271">
    <property type="entry name" value="GUANINE DEAMINASE"/>
    <property type="match status" value="1"/>
</dbReference>
<evidence type="ECO:0000259" key="5">
    <source>
        <dbReference type="Pfam" id="PF01979"/>
    </source>
</evidence>
<sequence length="431" mass="47192">MKGLAPDYVYTPQGLMPNQVVQISDEGMILAIADRESDVEVTESLPGMALLPGFVNTHSHAFQRALRGHTQRRLSAHDTFWTWRNAMYAQAQRLTPELIYEQSRQVYREMLAAGYTSVGEFHYIHHQPDGQPYAQPNVLSEAVVQAGRDAGIRVVLLLTAYAQGNFKQPPSAEQRRFCDSSLSAYLERAEALRATGIPFGVAPHSVRAVPADWLEAIAAYSRQHHIPFHIHADEQQAEIEQCLEAEGCTPIELLQHSGALGPLTTVVHATHANAHEITLLARAGTTVCVCPTTEGDLGDGIAPYAELVQADIPLAIGSDSNTRLDPFEELRWAEYSARMRYQRRRVLIPDEMGAPGPLLFSYGTQVGAQALGLQTGLIAPGLAADFIAIDLKVPALAGWTPEDLLDVLCFGTSASQVIKQTWVQGQKVWSA</sequence>
<dbReference type="Pfam" id="PF01979">
    <property type="entry name" value="Amidohydro_1"/>
    <property type="match status" value="1"/>
</dbReference>
<name>A0ABQ3VGZ0_9CHLR</name>
<dbReference type="InterPro" id="IPR051607">
    <property type="entry name" value="Metallo-dep_hydrolases"/>
</dbReference>
<evidence type="ECO:0000313" key="6">
    <source>
        <dbReference type="EMBL" id="GHO84969.1"/>
    </source>
</evidence>
<keyword evidence="2" id="KW-0479">Metal-binding</keyword>
<dbReference type="PANTHER" id="PTHR11271:SF48">
    <property type="entry name" value="AMIDOHYDROLASE-RELATED DOMAIN-CONTAINING PROTEIN"/>
    <property type="match status" value="1"/>
</dbReference>
<accession>A0ABQ3VGZ0</accession>
<comment type="cofactor">
    <cofactor evidence="1">
        <name>Zn(2+)</name>
        <dbReference type="ChEBI" id="CHEBI:29105"/>
    </cofactor>
</comment>
<dbReference type="SUPFAM" id="SSF51556">
    <property type="entry name" value="Metallo-dependent hydrolases"/>
    <property type="match status" value="1"/>
</dbReference>
<reference evidence="6 7" key="1">
    <citation type="journal article" date="2021" name="Int. J. Syst. Evol. Microbiol.">
        <title>Reticulibacter mediterranei gen. nov., sp. nov., within the new family Reticulibacteraceae fam. nov., and Ktedonospora formicarum gen. nov., sp. nov., Ktedonobacter robiniae sp. nov., Dictyobacter formicarum sp. nov. and Dictyobacter arantiisoli sp. nov., belonging to the class Ktedonobacteria.</title>
        <authorList>
            <person name="Yabe S."/>
            <person name="Zheng Y."/>
            <person name="Wang C.M."/>
            <person name="Sakai Y."/>
            <person name="Abe K."/>
            <person name="Yokota A."/>
            <person name="Donadio S."/>
            <person name="Cavaletti L."/>
            <person name="Monciardini P."/>
        </authorList>
    </citation>
    <scope>NUCLEOTIDE SEQUENCE [LARGE SCALE GENOMIC DNA]</scope>
    <source>
        <strain evidence="6 7">SOSP1-9</strain>
    </source>
</reference>
<dbReference type="Proteomes" id="UP000635565">
    <property type="component" value="Unassembled WGS sequence"/>
</dbReference>
<dbReference type="NCBIfam" id="NF006681">
    <property type="entry name" value="PRK09229.1-2"/>
    <property type="match status" value="1"/>
</dbReference>
<dbReference type="Gene3D" id="2.30.40.10">
    <property type="entry name" value="Urease, subunit C, domain 1"/>
    <property type="match status" value="1"/>
</dbReference>
<dbReference type="Gene3D" id="3.20.20.140">
    <property type="entry name" value="Metal-dependent hydrolases"/>
    <property type="match status" value="1"/>
</dbReference>
<keyword evidence="4" id="KW-0862">Zinc</keyword>
<protein>
    <submittedName>
        <fullName evidence="6">Formimidoylglutamate deiminase</fullName>
    </submittedName>
</protein>
<dbReference type="InterPro" id="IPR011059">
    <property type="entry name" value="Metal-dep_hydrolase_composite"/>
</dbReference>